<dbReference type="Proteomes" id="UP001140453">
    <property type="component" value="Unassembled WGS sequence"/>
</dbReference>
<accession>A0A9W8YLN1</accession>
<name>A0A9W8YLN1_9PEZI</name>
<keyword evidence="3" id="KW-1185">Reference proteome</keyword>
<dbReference type="PANTHER" id="PTHR47431:SF5">
    <property type="entry name" value="ZN(II)2CYS6 TRANSCRIPTION FACTOR (EUROFUNG)"/>
    <property type="match status" value="1"/>
</dbReference>
<dbReference type="EMBL" id="JAPEVB010000005">
    <property type="protein sequence ID" value="KAJ4387311.1"/>
    <property type="molecule type" value="Genomic_DNA"/>
</dbReference>
<evidence type="ECO:0000313" key="3">
    <source>
        <dbReference type="Proteomes" id="UP001140453"/>
    </source>
</evidence>
<proteinExistence type="predicted"/>
<dbReference type="OrthoDB" id="2123952at2759"/>
<dbReference type="AlphaFoldDB" id="A0A9W8YLN1"/>
<dbReference type="CDD" id="cd12148">
    <property type="entry name" value="fungal_TF_MHR"/>
    <property type="match status" value="1"/>
</dbReference>
<gene>
    <name evidence="2" type="ORF">N0V93_007900</name>
</gene>
<evidence type="ECO:0000313" key="2">
    <source>
        <dbReference type="EMBL" id="KAJ4387311.1"/>
    </source>
</evidence>
<feature type="compositionally biased region" description="Polar residues" evidence="1">
    <location>
        <begin position="526"/>
        <end position="544"/>
    </location>
</feature>
<sequence>MPRAKAVLPGPVATVPNHARQYVSPSGMLDSPIAITYLSNPFELIVCISSQCQSRNRDCIYTPSRRGGPRCRKKNRAHQDVAGEEAKHIPDNVYAMLSQEPAEAPSDHPGAGLKHLEDWVQDSDFIFDSLFMGSNGPVGTNGFASDVSGTQTPSHTAPIVRTYQNDAAILEAYYIFIHPFLPILPPPSSIPLDRPVPRLQNQIGVFEEGYEPSSPIALAISAVLALIPCPEDSNYQSHDSQLFRRKYAQYFAQAAFETIENDEEIPDSAIEPTKALSEDHQHTFRQPFHPRVPVELETAIALDILSVYEYAQRGNLKKMQNRAGQALMSVMDMFLHTCTIEDEFTEARRRVWWMSASIVGNTKPAFLVYSPSYTAGLPTFAADPEAFSVYLQAQRAILAATQFVIELNKAVKGNADMTPIYEKMKDLEAFLEPLLAQSDAWLLTSTVTSPVDPTEAVVARSLRCMASIKLNSARIKVHRYCAFFDIPVFSGKHCDLKSLNSADESEPRRWPTCSCSSFVNPFNGSINTPPTTNSTGLSPSSDGTRGSPLVSAAAPAPAAAPPIITSFPFSSHQSAKICLKSALTIAQSFDELPFPNPTGIAQAQGPPVFLSPTSAIVAPRTMPSFACCAMQCAYALLMVHQKTKTMYLYSREDIGQQQQHHPPPSAGGTSPIVVNNLLVRLQQGLTSIYGTLANYATSFEALGGMRG</sequence>
<protein>
    <submittedName>
        <fullName evidence="2">Uncharacterized protein</fullName>
    </submittedName>
</protein>
<feature type="region of interest" description="Disordered" evidence="1">
    <location>
        <begin position="526"/>
        <end position="551"/>
    </location>
</feature>
<comment type="caution">
    <text evidence="2">The sequence shown here is derived from an EMBL/GenBank/DDBJ whole genome shotgun (WGS) entry which is preliminary data.</text>
</comment>
<reference evidence="2" key="1">
    <citation type="submission" date="2022-10" db="EMBL/GenBank/DDBJ databases">
        <title>Tapping the CABI collections for fungal endophytes: first genome assemblies for Collariella, Neodidymelliopsis, Ascochyta clinopodiicola, Didymella pomorum, Didymosphaeria variabile, Neocosmospora piperis and Neocucurbitaria cava.</title>
        <authorList>
            <person name="Hill R."/>
        </authorList>
    </citation>
    <scope>NUCLEOTIDE SEQUENCE</scope>
    <source>
        <strain evidence="2">IMI 355082</strain>
    </source>
</reference>
<organism evidence="2 3">
    <name type="scientific">Gnomoniopsis smithogilvyi</name>
    <dbReference type="NCBI Taxonomy" id="1191159"/>
    <lineage>
        <taxon>Eukaryota</taxon>
        <taxon>Fungi</taxon>
        <taxon>Dikarya</taxon>
        <taxon>Ascomycota</taxon>
        <taxon>Pezizomycotina</taxon>
        <taxon>Sordariomycetes</taxon>
        <taxon>Sordariomycetidae</taxon>
        <taxon>Diaporthales</taxon>
        <taxon>Gnomoniaceae</taxon>
        <taxon>Gnomoniopsis</taxon>
    </lineage>
</organism>
<dbReference type="PANTHER" id="PTHR47431">
    <property type="entry name" value="ZN(II)2CYS6 TRANSCRIPTION FACTOR (EUROFUNG)-RELATED"/>
    <property type="match status" value="1"/>
</dbReference>
<evidence type="ECO:0000256" key="1">
    <source>
        <dbReference type="SAM" id="MobiDB-lite"/>
    </source>
</evidence>